<accession>A0A0A1DK84</accession>
<feature type="compositionally biased region" description="Acidic residues" evidence="1">
    <location>
        <begin position="54"/>
        <end position="74"/>
    </location>
</feature>
<dbReference type="EMBL" id="CP009896">
    <property type="protein sequence ID" value="AIY17764.2"/>
    <property type="molecule type" value="Genomic_DNA"/>
</dbReference>
<dbReference type="AlphaFoldDB" id="A0A0A1DK84"/>
<name>A0A0A1DK84_NOCSI</name>
<evidence type="ECO:0000313" key="2">
    <source>
        <dbReference type="EMBL" id="AIY17764.2"/>
    </source>
</evidence>
<evidence type="ECO:0000313" key="3">
    <source>
        <dbReference type="Proteomes" id="UP000030300"/>
    </source>
</evidence>
<protein>
    <submittedName>
        <fullName evidence="2">Uncharacterized protein</fullName>
    </submittedName>
</protein>
<keyword evidence="3" id="KW-1185">Reference proteome</keyword>
<evidence type="ECO:0000256" key="1">
    <source>
        <dbReference type="SAM" id="MobiDB-lite"/>
    </source>
</evidence>
<dbReference type="KEGG" id="psim:KR76_15145"/>
<gene>
    <name evidence="2" type="ORF">KR76_15145</name>
</gene>
<dbReference type="Proteomes" id="UP000030300">
    <property type="component" value="Chromosome"/>
</dbReference>
<reference evidence="2 3" key="1">
    <citation type="journal article" date="2015" name="Genome Announc.">
        <title>Complete Genome Sequence of Steroid-Transforming Nocardioides simplex VKM Ac-2033D.</title>
        <authorList>
            <person name="Shtratnikova V.Y."/>
            <person name="Schelkunov M.I."/>
            <person name="Pekov Y.A."/>
            <person name="Fokina V.V."/>
            <person name="Logacheva M.D."/>
            <person name="Sokolov S.L."/>
            <person name="Bragin E.Y."/>
            <person name="Ashapkin V.V."/>
            <person name="Donova M.V."/>
        </authorList>
    </citation>
    <scope>NUCLEOTIDE SEQUENCE [LARGE SCALE GENOMIC DNA]</scope>
    <source>
        <strain evidence="2 3">VKM Ac-2033D</strain>
    </source>
</reference>
<feature type="region of interest" description="Disordered" evidence="1">
    <location>
        <begin position="47"/>
        <end position="74"/>
    </location>
</feature>
<proteinExistence type="predicted"/>
<dbReference type="HOGENOM" id="CLU_2684194_0_0_11"/>
<organism evidence="2 3">
    <name type="scientific">Nocardioides simplex</name>
    <name type="common">Arthrobacter simplex</name>
    <dbReference type="NCBI Taxonomy" id="2045"/>
    <lineage>
        <taxon>Bacteria</taxon>
        <taxon>Bacillati</taxon>
        <taxon>Actinomycetota</taxon>
        <taxon>Actinomycetes</taxon>
        <taxon>Propionibacteriales</taxon>
        <taxon>Nocardioidaceae</taxon>
        <taxon>Pimelobacter</taxon>
    </lineage>
</organism>
<sequence>MDEFNREFTRIASADEIDWLAFDLLTAAIHAHAFIWIGNPEVFEGDDRPSLYDPVEDEMAEEQEAEELGAESAD</sequence>